<evidence type="ECO:0000256" key="3">
    <source>
        <dbReference type="ARBA" id="ARBA00023295"/>
    </source>
</evidence>
<dbReference type="InterPro" id="IPR006103">
    <property type="entry name" value="Glyco_hydro_2_cat"/>
</dbReference>
<organism evidence="9 10">
    <name type="scientific">Intestinicryptomonas porci</name>
    <dbReference type="NCBI Taxonomy" id="2926320"/>
    <lineage>
        <taxon>Bacteria</taxon>
        <taxon>Pseudomonadati</taxon>
        <taxon>Verrucomicrobiota</taxon>
        <taxon>Opitutia</taxon>
        <taxon>Opitutales</taxon>
        <taxon>Intestinicryptomonaceae</taxon>
        <taxon>Intestinicryptomonas</taxon>
    </lineage>
</organism>
<dbReference type="RefSeq" id="WP_370397070.1">
    <property type="nucleotide sequence ID" value="NZ_JALBUT010000005.1"/>
</dbReference>
<evidence type="ECO:0000259" key="6">
    <source>
        <dbReference type="Pfam" id="PF11721"/>
    </source>
</evidence>
<feature type="domain" description="Glycoside hydrolase family 2 catalytic" evidence="5">
    <location>
        <begin position="376"/>
        <end position="508"/>
    </location>
</feature>
<reference evidence="9 10" key="1">
    <citation type="submission" date="2022-03" db="EMBL/GenBank/DDBJ databases">
        <title>Novel taxa within the pig intestine.</title>
        <authorList>
            <person name="Wylensek D."/>
            <person name="Bishof K."/>
            <person name="Afrizal A."/>
            <person name="Clavel T."/>
        </authorList>
    </citation>
    <scope>NUCLEOTIDE SEQUENCE [LARGE SCALE GENOMIC DNA]</scope>
    <source>
        <strain evidence="9 10">CLA-KB-P66</strain>
    </source>
</reference>
<dbReference type="InterPro" id="IPR013783">
    <property type="entry name" value="Ig-like_fold"/>
</dbReference>
<feature type="domain" description="Glycoside hydrolase family 2 immunoglobulin-like beta-sandwich" evidence="4">
    <location>
        <begin position="250"/>
        <end position="363"/>
    </location>
</feature>
<comment type="similarity">
    <text evidence="1">Belongs to the glycosyl hydrolase 2 family.</text>
</comment>
<dbReference type="SUPFAM" id="SSF49303">
    <property type="entry name" value="beta-Galactosidase/glucuronidase domain"/>
    <property type="match status" value="3"/>
</dbReference>
<feature type="domain" description="Malectin" evidence="6">
    <location>
        <begin position="925"/>
        <end position="1075"/>
    </location>
</feature>
<feature type="domain" description="Exo-beta-D-glucosaminidase Ig-fold" evidence="7">
    <location>
        <begin position="785"/>
        <end position="886"/>
    </location>
</feature>
<dbReference type="InterPro" id="IPR008979">
    <property type="entry name" value="Galactose-bd-like_sf"/>
</dbReference>
<dbReference type="Gene3D" id="2.60.120.260">
    <property type="entry name" value="Galactose-binding domain-like"/>
    <property type="match status" value="1"/>
</dbReference>
<evidence type="ECO:0000259" key="4">
    <source>
        <dbReference type="Pfam" id="PF00703"/>
    </source>
</evidence>
<dbReference type="SUPFAM" id="SSF51445">
    <property type="entry name" value="(Trans)glycosidases"/>
    <property type="match status" value="1"/>
</dbReference>
<dbReference type="Pfam" id="PF18368">
    <property type="entry name" value="Ig_GlcNase"/>
    <property type="match status" value="1"/>
</dbReference>
<evidence type="ECO:0000259" key="7">
    <source>
        <dbReference type="Pfam" id="PF18368"/>
    </source>
</evidence>
<keyword evidence="10" id="KW-1185">Reference proteome</keyword>
<evidence type="ECO:0000256" key="1">
    <source>
        <dbReference type="ARBA" id="ARBA00007401"/>
    </source>
</evidence>
<dbReference type="InterPro" id="IPR017853">
    <property type="entry name" value="GH"/>
</dbReference>
<gene>
    <name evidence="9" type="ORF">MOX91_05445</name>
</gene>
<dbReference type="InterPro" id="IPR021720">
    <property type="entry name" value="Malectin_dom"/>
</dbReference>
<evidence type="ECO:0000313" key="10">
    <source>
        <dbReference type="Proteomes" id="UP001275932"/>
    </source>
</evidence>
<dbReference type="InterPro" id="IPR054593">
    <property type="entry name" value="Beta-mannosidase-like_N2"/>
</dbReference>
<evidence type="ECO:0000256" key="2">
    <source>
        <dbReference type="ARBA" id="ARBA00022801"/>
    </source>
</evidence>
<sequence>MKRLYVCAGISLFAFSTLFSQNLDKIELNSGWMLQDSEIVHEEALKGDWFEQNQTKLPAEGKKLSTLSYEPQNWHKATVPGTVLTTLVNNKIYDEPLYDENNRPEKIPESLCRKDWWYRTVVNIPEDFKGRRIWLKFTGVNYNSEVWLNGRKLGNINGAFIRENFDITKDFKVDAGKPSVIAVRVSPPPNPGIPSEHTMGTTSGPCGGESCMDAASFSSSQGWDWQSGIRDRNSGIWNRVYLAASGDVLLEDPYVKTDLPDLSKLDLATVSIDVPVKNVSEYPKKALVKIEFEGVKLKKEIELKGWESAVIKFTPQEFEQLNIKNPRLWWCNGLGKPEMYKLELSVDVEGRESDVRNLNFGIRKFEYFEEGNKNFALSINGVRVFMKGGNWGMDESLKRLNLDRLETQVKMHRDANLNMIRNWGGQSRTDELAEFCDKYGIMLWEEFWQFAEPQNNLVYLSNMRDKILNYRNHPSIVLWCGRNEATPPKYLNDKMRALVLELDPLRHYQANSGDKLGFNSGGPYCWFPQVAFQRYMESPRFNKNETFKTEIGALSVPTIESIQGMFPKSEWFGVTDSWAEHNYCAGDGRKHIRFMTTRLGAPINLPDFVRKSQIMNYESHKAMYEGRLSRMFNPAQGVLLWMTIPAQPSFVWQMIQYDLEPNATFFAIKNANEPIHIQYSEADGGVIQIVNHTRNPLSGLRAELAVYNLDGTVAFKKNFSAIKVGKTSVEKIADVKFPKETSKVHFIKLKLFSDKSLVSENFYWHNCAANPADSKRLNDDNWLASADDMKDLNNLPEVLLETKTNMRMVGNRVVLEMIIKNKTPNIALMAHLQLQGKKSKKRILPAFYSDNYVSLVPNETKCIAIECRKEDLKGDSPVIKVDGWNVKVKESLYVSQNKNADVNNEKWGKNGFDFIAREPVRKDAVRINCGGYNRGNFEKDPGGMEIWMGYSTQDMKTYGLKNPAPKDVYRTVRWADCSYNAYLSGKPGSLYTVRLHFVDQGEDRKPNQRAFNVKINGKEVLKDYDVVKEAGMPCKAVIEEFKDIPSDAEGKINIHLYGGAPRFEGDKRDPQIAGIEVLPQ</sequence>
<accession>A0ABU4WGE5</accession>
<keyword evidence="3" id="KW-0326">Glycosidase</keyword>
<dbReference type="Pfam" id="PF11721">
    <property type="entry name" value="Malectin"/>
    <property type="match status" value="1"/>
</dbReference>
<dbReference type="Proteomes" id="UP001275932">
    <property type="component" value="Unassembled WGS sequence"/>
</dbReference>
<dbReference type="InterPro" id="IPR041351">
    <property type="entry name" value="Ig_GlcNase"/>
</dbReference>
<dbReference type="Pfam" id="PF22666">
    <property type="entry name" value="Glyco_hydro_2_N2"/>
    <property type="match status" value="1"/>
</dbReference>
<dbReference type="Pfam" id="PF02836">
    <property type="entry name" value="Glyco_hydro_2_C"/>
    <property type="match status" value="1"/>
</dbReference>
<name>A0ABU4WGE5_9BACT</name>
<dbReference type="InterPro" id="IPR043534">
    <property type="entry name" value="EBDG/EBM"/>
</dbReference>
<protein>
    <submittedName>
        <fullName evidence="9">Malectin domain-containing carbohydrate-binding protein</fullName>
    </submittedName>
</protein>
<proteinExistence type="inferred from homology"/>
<feature type="domain" description="Beta-mannosidase-like galactose-binding" evidence="8">
    <location>
        <begin position="72"/>
        <end position="237"/>
    </location>
</feature>
<evidence type="ECO:0000259" key="5">
    <source>
        <dbReference type="Pfam" id="PF02836"/>
    </source>
</evidence>
<dbReference type="Gene3D" id="3.20.20.80">
    <property type="entry name" value="Glycosidases"/>
    <property type="match status" value="1"/>
</dbReference>
<dbReference type="Gene3D" id="2.60.40.10">
    <property type="entry name" value="Immunoglobulins"/>
    <property type="match status" value="3"/>
</dbReference>
<dbReference type="Gene3D" id="2.60.120.430">
    <property type="entry name" value="Galactose-binding lectin"/>
    <property type="match status" value="1"/>
</dbReference>
<evidence type="ECO:0000259" key="8">
    <source>
        <dbReference type="Pfam" id="PF22666"/>
    </source>
</evidence>
<dbReference type="Pfam" id="PF00703">
    <property type="entry name" value="Glyco_hydro_2"/>
    <property type="match status" value="1"/>
</dbReference>
<dbReference type="PANTHER" id="PTHR43536:SF1">
    <property type="entry name" value="MANNOSYLGLYCOPROTEIN ENDO-BETA-MANNOSIDASE"/>
    <property type="match status" value="1"/>
</dbReference>
<dbReference type="InterPro" id="IPR036156">
    <property type="entry name" value="Beta-gal/glucu_dom_sf"/>
</dbReference>
<dbReference type="SUPFAM" id="SSF49785">
    <property type="entry name" value="Galactose-binding domain-like"/>
    <property type="match status" value="1"/>
</dbReference>
<comment type="caution">
    <text evidence="9">The sequence shown here is derived from an EMBL/GenBank/DDBJ whole genome shotgun (WGS) entry which is preliminary data.</text>
</comment>
<dbReference type="EMBL" id="JALBUT010000005">
    <property type="protein sequence ID" value="MDX8415623.1"/>
    <property type="molecule type" value="Genomic_DNA"/>
</dbReference>
<keyword evidence="2" id="KW-0378">Hydrolase</keyword>
<evidence type="ECO:0000313" key="9">
    <source>
        <dbReference type="EMBL" id="MDX8415623.1"/>
    </source>
</evidence>
<dbReference type="PANTHER" id="PTHR43536">
    <property type="entry name" value="MANNOSYLGLYCOPROTEIN ENDO-BETA-MANNOSIDASE"/>
    <property type="match status" value="1"/>
</dbReference>
<dbReference type="InterPro" id="IPR006102">
    <property type="entry name" value="Ig-like_GH2"/>
</dbReference>